<dbReference type="RefSeq" id="XP_024584672.1">
    <property type="nucleotide sequence ID" value="XM_024719366.1"/>
</dbReference>
<proteinExistence type="predicted"/>
<feature type="compositionally biased region" description="Polar residues" evidence="1">
    <location>
        <begin position="329"/>
        <end position="360"/>
    </location>
</feature>
<dbReference type="OrthoDB" id="126583at2759"/>
<dbReference type="GeneID" id="36401187"/>
<evidence type="ECO:0000313" key="2">
    <source>
        <dbReference type="EMBL" id="CEG48303.1"/>
    </source>
</evidence>
<dbReference type="EMBL" id="CCYD01002939">
    <property type="protein sequence ID" value="CEG48303.1"/>
    <property type="molecule type" value="Genomic_DNA"/>
</dbReference>
<sequence length="360" mass="40067">MWRQEIEETQDKTPQGRAHDAQDFLLHHLHESTNNSQANSVQWHEETDREPLRSAIRSKHLTADAASAAPWSNTTMSRSEIDRNWSARIRASIARLIEIDGVSLDSESYAKLTEGHVTRESDQAFQARVDRLQAASREAHKEYLGRLHNVRSTSTTKKMRLTAKSSAPSSAAESLSFARPPASSRTRYPALDTLAVAATEKMEEHERPSNPPTLELNKDKRSNRQQNALPLTSSSGCMKIPVQVHDPQLVRAIDKLTDKLAQLLHQLQATSDADAAEPILAAAAAIALEATEIRRCEEVALARMVEIEEHRQQIMQGLLEYAKRKEQRGSVNSHKSGLKPSSSANTHDSQRNSGTKADDK</sequence>
<dbReference type="STRING" id="4781.A0A0P1B2R0"/>
<accession>A0A0P1B2R0</accession>
<dbReference type="AlphaFoldDB" id="A0A0P1B2R0"/>
<feature type="region of interest" description="Disordered" evidence="1">
    <location>
        <begin position="148"/>
        <end position="223"/>
    </location>
</feature>
<dbReference type="OMA" id="NESSKRC"/>
<protein>
    <submittedName>
        <fullName evidence="2">Uncharacterized protein</fullName>
    </submittedName>
</protein>
<feature type="region of interest" description="Disordered" evidence="1">
    <location>
        <begin position="324"/>
        <end position="360"/>
    </location>
</feature>
<reference evidence="3" key="1">
    <citation type="submission" date="2014-09" db="EMBL/GenBank/DDBJ databases">
        <authorList>
            <person name="Sharma Rahul"/>
            <person name="Thines Marco"/>
        </authorList>
    </citation>
    <scope>NUCLEOTIDE SEQUENCE [LARGE SCALE GENOMIC DNA]</scope>
</reference>
<organism evidence="2 3">
    <name type="scientific">Plasmopara halstedii</name>
    <name type="common">Downy mildew of sunflower</name>
    <dbReference type="NCBI Taxonomy" id="4781"/>
    <lineage>
        <taxon>Eukaryota</taxon>
        <taxon>Sar</taxon>
        <taxon>Stramenopiles</taxon>
        <taxon>Oomycota</taxon>
        <taxon>Peronosporomycetes</taxon>
        <taxon>Peronosporales</taxon>
        <taxon>Peronosporaceae</taxon>
        <taxon>Plasmopara</taxon>
    </lineage>
</organism>
<evidence type="ECO:0000313" key="3">
    <source>
        <dbReference type="Proteomes" id="UP000054928"/>
    </source>
</evidence>
<keyword evidence="3" id="KW-1185">Reference proteome</keyword>
<evidence type="ECO:0000256" key="1">
    <source>
        <dbReference type="SAM" id="MobiDB-lite"/>
    </source>
</evidence>
<dbReference type="Proteomes" id="UP000054928">
    <property type="component" value="Unassembled WGS sequence"/>
</dbReference>
<name>A0A0P1B2R0_PLAHL</name>
<feature type="compositionally biased region" description="Low complexity" evidence="1">
    <location>
        <begin position="163"/>
        <end position="178"/>
    </location>
</feature>